<dbReference type="GO" id="GO:0016758">
    <property type="term" value="F:hexosyltransferase activity"/>
    <property type="evidence" value="ECO:0007669"/>
    <property type="project" value="TreeGrafter"/>
</dbReference>
<proteinExistence type="predicted"/>
<comment type="caution">
    <text evidence="1">The sequence shown here is derived from an EMBL/GenBank/DDBJ whole genome shotgun (WGS) entry which is preliminary data.</text>
</comment>
<dbReference type="CDD" id="cd03801">
    <property type="entry name" value="GT4_PimA-like"/>
    <property type="match status" value="1"/>
</dbReference>
<dbReference type="AlphaFoldDB" id="A0A7W7Y9D7"/>
<sequence length="388" mass="42461">MNVMKVAIASRVHPASVGGLAAYQRELAAGLQTFQNVNTCFLSVQHSGSSDSEKTRQLKWPVSDLMSQSAWDRQFRLVSRLASRTKLLGIADSLSNMMNNQGSWSPASCEADVLHFVGTGWDIIGYPLWRQARKAGVPFTVWPAVHPKNWGDAAFDVRLYQKADAVFCQSDYERSHLASLGVPANKLFRCGLPPMCQTAGNAHTLRSRLEIGNRPTVLFLGRRDVGKGYPALLDAWPLVLQKCPDAVLLIAGPGDADHARLSNIPATSYRDLGCPSEQEKADAYAACDMFCMPSSHESFGIVYVEAWSYGKAVICGTAPASRELVEDGVTGLWSDQQPKQLAHCLLRLLTAPDLCRSIGQAGLRHQQSHYTAQNMVSMHLSSWSALSN</sequence>
<accession>A0A7W7Y9D7</accession>
<dbReference type="InterPro" id="IPR050194">
    <property type="entry name" value="Glycosyltransferase_grp1"/>
</dbReference>
<dbReference type="PANTHER" id="PTHR45947">
    <property type="entry name" value="SULFOQUINOVOSYL TRANSFERASE SQD2"/>
    <property type="match status" value="1"/>
</dbReference>
<dbReference type="Gene3D" id="3.40.50.2000">
    <property type="entry name" value="Glycogen Phosphorylase B"/>
    <property type="match status" value="2"/>
</dbReference>
<dbReference type="EMBL" id="JACHIG010000002">
    <property type="protein sequence ID" value="MBB5031710.1"/>
    <property type="molecule type" value="Genomic_DNA"/>
</dbReference>
<dbReference type="Proteomes" id="UP000590740">
    <property type="component" value="Unassembled WGS sequence"/>
</dbReference>
<reference evidence="1 2" key="1">
    <citation type="submission" date="2020-08" db="EMBL/GenBank/DDBJ databases">
        <title>Genomic Encyclopedia of Type Strains, Phase IV (KMG-IV): sequencing the most valuable type-strain genomes for metagenomic binning, comparative biology and taxonomic classification.</title>
        <authorList>
            <person name="Goeker M."/>
        </authorList>
    </citation>
    <scope>NUCLEOTIDE SEQUENCE [LARGE SCALE GENOMIC DNA]</scope>
    <source>
        <strain evidence="1 2">DSM 12252</strain>
    </source>
</reference>
<gene>
    <name evidence="1" type="ORF">HNQ65_001278</name>
</gene>
<evidence type="ECO:0000313" key="2">
    <source>
        <dbReference type="Proteomes" id="UP000590740"/>
    </source>
</evidence>
<dbReference type="RefSeq" id="WP_184338645.1">
    <property type="nucleotide sequence ID" value="NZ_JACHIG010000002.1"/>
</dbReference>
<keyword evidence="1" id="KW-0808">Transferase</keyword>
<name>A0A7W7Y9D7_9BACT</name>
<dbReference type="SUPFAM" id="SSF53756">
    <property type="entry name" value="UDP-Glycosyltransferase/glycogen phosphorylase"/>
    <property type="match status" value="1"/>
</dbReference>
<keyword evidence="2" id="KW-1185">Reference proteome</keyword>
<protein>
    <submittedName>
        <fullName evidence="1">Glycosyltransferase involved in cell wall biosynthesis</fullName>
    </submittedName>
</protein>
<dbReference type="Pfam" id="PF13692">
    <property type="entry name" value="Glyco_trans_1_4"/>
    <property type="match status" value="1"/>
</dbReference>
<dbReference type="PANTHER" id="PTHR45947:SF3">
    <property type="entry name" value="SULFOQUINOVOSYL TRANSFERASE SQD2"/>
    <property type="match status" value="1"/>
</dbReference>
<evidence type="ECO:0000313" key="1">
    <source>
        <dbReference type="EMBL" id="MBB5031710.1"/>
    </source>
</evidence>
<organism evidence="1 2">
    <name type="scientific">Prosthecobacter vanneervenii</name>
    <dbReference type="NCBI Taxonomy" id="48466"/>
    <lineage>
        <taxon>Bacteria</taxon>
        <taxon>Pseudomonadati</taxon>
        <taxon>Verrucomicrobiota</taxon>
        <taxon>Verrucomicrobiia</taxon>
        <taxon>Verrucomicrobiales</taxon>
        <taxon>Verrucomicrobiaceae</taxon>
        <taxon>Prosthecobacter</taxon>
    </lineage>
</organism>